<organism evidence="2">
    <name type="scientific">uncultured Thermomicrobiales bacterium</name>
    <dbReference type="NCBI Taxonomy" id="1645740"/>
    <lineage>
        <taxon>Bacteria</taxon>
        <taxon>Pseudomonadati</taxon>
        <taxon>Thermomicrobiota</taxon>
        <taxon>Thermomicrobia</taxon>
        <taxon>Thermomicrobiales</taxon>
        <taxon>environmental samples</taxon>
    </lineage>
</organism>
<reference evidence="2" key="1">
    <citation type="submission" date="2020-02" db="EMBL/GenBank/DDBJ databases">
        <authorList>
            <person name="Meier V. D."/>
        </authorList>
    </citation>
    <scope>NUCLEOTIDE SEQUENCE</scope>
    <source>
        <strain evidence="2">AVDCRST_MAG59</strain>
    </source>
</reference>
<dbReference type="AlphaFoldDB" id="A0A6J4UXA6"/>
<evidence type="ECO:0000313" key="2">
    <source>
        <dbReference type="EMBL" id="CAA9560658.1"/>
    </source>
</evidence>
<gene>
    <name evidence="2" type="ORF">AVDCRST_MAG59-2552</name>
</gene>
<feature type="compositionally biased region" description="Basic residues" evidence="1">
    <location>
        <begin position="27"/>
        <end position="41"/>
    </location>
</feature>
<name>A0A6J4UXA6_9BACT</name>
<feature type="region of interest" description="Disordered" evidence="1">
    <location>
        <begin position="1"/>
        <end position="86"/>
    </location>
</feature>
<feature type="non-terminal residue" evidence="2">
    <location>
        <position position="86"/>
    </location>
</feature>
<feature type="compositionally biased region" description="Basic residues" evidence="1">
    <location>
        <begin position="63"/>
        <end position="74"/>
    </location>
</feature>
<evidence type="ECO:0000256" key="1">
    <source>
        <dbReference type="SAM" id="MobiDB-lite"/>
    </source>
</evidence>
<protein>
    <submittedName>
        <fullName evidence="2">Uncharacterized protein</fullName>
    </submittedName>
</protein>
<dbReference type="EMBL" id="CADCWF010000158">
    <property type="protein sequence ID" value="CAA9560658.1"/>
    <property type="molecule type" value="Genomic_DNA"/>
</dbReference>
<accession>A0A6J4UXA6</accession>
<feature type="non-terminal residue" evidence="2">
    <location>
        <position position="1"/>
    </location>
</feature>
<sequence>GWQRWTPLRGSGRPPSSARRAGDGRRSLPRGRPRRPRRHAGALRLRPEPGGVGARPSVPGLPGRRRDRPRHRPPLQRAATQPPARL</sequence>
<proteinExistence type="predicted"/>
<feature type="compositionally biased region" description="Low complexity" evidence="1">
    <location>
        <begin position="9"/>
        <end position="19"/>
    </location>
</feature>